<dbReference type="Pfam" id="PF01553">
    <property type="entry name" value="Acyltransferase"/>
    <property type="match status" value="1"/>
</dbReference>
<gene>
    <name evidence="5" type="ORF">ENV30_05225</name>
</gene>
<keyword evidence="2 5" id="KW-0808">Transferase</keyword>
<accession>A0A7V3YGJ4</accession>
<dbReference type="AlphaFoldDB" id="A0A7V3YGJ4"/>
<dbReference type="GO" id="GO:0006654">
    <property type="term" value="P:phosphatidic acid biosynthetic process"/>
    <property type="evidence" value="ECO:0007669"/>
    <property type="project" value="TreeGrafter"/>
</dbReference>
<sequence length="194" mass="22258">MIYYLCKYLALFLLKLFSSFRASGREHIPRHGPCFLVSNHSSYLDPVVLGCASPRRVYFVAKEELFRNPLAAFFLRQLGAFPLRRSEVDKEAVQTIFRLLREGKVVCFFPEGTRNEGTLLPFRKGALKLLLRGNAPIVVASIRGTYESFSRHRKFPRPFPIRVVFSPPFSPEGLTPEVLEDEIRRRMEVALHGS</sequence>
<organism evidence="5">
    <name type="scientific">Candidatus Caldatribacterium californiense</name>
    <dbReference type="NCBI Taxonomy" id="1454726"/>
    <lineage>
        <taxon>Bacteria</taxon>
        <taxon>Pseudomonadati</taxon>
        <taxon>Atribacterota</taxon>
        <taxon>Atribacteria</taxon>
        <taxon>Atribacterales</taxon>
        <taxon>Candidatus Caldatribacteriaceae</taxon>
        <taxon>Candidatus Caldatribacterium</taxon>
    </lineage>
</organism>
<dbReference type="GO" id="GO:0003841">
    <property type="term" value="F:1-acylglycerol-3-phosphate O-acyltransferase activity"/>
    <property type="evidence" value="ECO:0007669"/>
    <property type="project" value="TreeGrafter"/>
</dbReference>
<evidence type="ECO:0000256" key="1">
    <source>
        <dbReference type="ARBA" id="ARBA00005189"/>
    </source>
</evidence>
<dbReference type="PANTHER" id="PTHR10434:SF11">
    <property type="entry name" value="1-ACYL-SN-GLYCEROL-3-PHOSPHATE ACYLTRANSFERASE"/>
    <property type="match status" value="1"/>
</dbReference>
<evidence type="ECO:0000313" key="5">
    <source>
        <dbReference type="EMBL" id="HGI30693.1"/>
    </source>
</evidence>
<proteinExistence type="predicted"/>
<comment type="pathway">
    <text evidence="1">Lipid metabolism.</text>
</comment>
<dbReference type="CDD" id="cd07989">
    <property type="entry name" value="LPLAT_AGPAT-like"/>
    <property type="match status" value="1"/>
</dbReference>
<dbReference type="PANTHER" id="PTHR10434">
    <property type="entry name" value="1-ACYL-SN-GLYCEROL-3-PHOSPHATE ACYLTRANSFERASE"/>
    <property type="match status" value="1"/>
</dbReference>
<protein>
    <submittedName>
        <fullName evidence="5">1-acyl-sn-glycerol-3-phosphate acyltransferase</fullName>
    </submittedName>
</protein>
<dbReference type="EMBL" id="DTFV01000072">
    <property type="protein sequence ID" value="HGI30693.1"/>
    <property type="molecule type" value="Genomic_DNA"/>
</dbReference>
<evidence type="ECO:0000256" key="3">
    <source>
        <dbReference type="ARBA" id="ARBA00023315"/>
    </source>
</evidence>
<evidence type="ECO:0000256" key="2">
    <source>
        <dbReference type="ARBA" id="ARBA00022679"/>
    </source>
</evidence>
<dbReference type="InterPro" id="IPR002123">
    <property type="entry name" value="Plipid/glycerol_acylTrfase"/>
</dbReference>
<evidence type="ECO:0000259" key="4">
    <source>
        <dbReference type="SMART" id="SM00563"/>
    </source>
</evidence>
<dbReference type="SMART" id="SM00563">
    <property type="entry name" value="PlsC"/>
    <property type="match status" value="1"/>
</dbReference>
<dbReference type="SUPFAM" id="SSF69593">
    <property type="entry name" value="Glycerol-3-phosphate (1)-acyltransferase"/>
    <property type="match status" value="1"/>
</dbReference>
<keyword evidence="3 5" id="KW-0012">Acyltransferase</keyword>
<comment type="caution">
    <text evidence="5">The sequence shown here is derived from an EMBL/GenBank/DDBJ whole genome shotgun (WGS) entry which is preliminary data.</text>
</comment>
<feature type="domain" description="Phospholipid/glycerol acyltransferase" evidence="4">
    <location>
        <begin position="34"/>
        <end position="145"/>
    </location>
</feature>
<reference evidence="5" key="1">
    <citation type="journal article" date="2020" name="mSystems">
        <title>Genome- and Community-Level Interaction Insights into Carbon Utilization and Element Cycling Functions of Hydrothermarchaeota in Hydrothermal Sediment.</title>
        <authorList>
            <person name="Zhou Z."/>
            <person name="Liu Y."/>
            <person name="Xu W."/>
            <person name="Pan J."/>
            <person name="Luo Z.H."/>
            <person name="Li M."/>
        </authorList>
    </citation>
    <scope>NUCLEOTIDE SEQUENCE [LARGE SCALE GENOMIC DNA]</scope>
    <source>
        <strain evidence="5">SpSt-747</strain>
    </source>
</reference>
<name>A0A7V3YGJ4_9BACT</name>